<dbReference type="KEGG" id="fku:FGKAn22_03940"/>
<gene>
    <name evidence="2" type="ORF">FGKAn22_03940</name>
</gene>
<accession>A0AAN1SY10</accession>
<keyword evidence="1" id="KW-1133">Transmembrane helix</keyword>
<evidence type="ECO:0000256" key="1">
    <source>
        <dbReference type="SAM" id="Phobius"/>
    </source>
</evidence>
<keyword evidence="3" id="KW-1185">Reference proteome</keyword>
<feature type="transmembrane region" description="Helical" evidence="1">
    <location>
        <begin position="20"/>
        <end position="41"/>
    </location>
</feature>
<keyword evidence="1" id="KW-0812">Transmembrane</keyword>
<sequence length="69" mass="7724">MTKLLGYLGMDVEVMTTNDWLGVFFALVSAIGMVAIYFMVFRPANKESFESQGVIALDDEDPINMGEKR</sequence>
<reference evidence="2 3" key="1">
    <citation type="submission" date="2019-03" db="EMBL/GenBank/DDBJ databases">
        <title>Complete genome sequence of Ferrigenium kumadai strain An22, a microaerophilic iron-oxidizing bacterium isolated from a paddy field soil.</title>
        <authorList>
            <person name="Watanabe T."/>
            <person name="Asakawa S."/>
        </authorList>
    </citation>
    <scope>NUCLEOTIDE SEQUENCE [LARGE SCALE GENOMIC DNA]</scope>
    <source>
        <strain evidence="2 3">An22</strain>
    </source>
</reference>
<protein>
    <recommendedName>
        <fullName evidence="4">CcoQ/FixQ family Cbb3-type cytochrome c oxidase assembly chaperone</fullName>
    </recommendedName>
</protein>
<dbReference type="EMBL" id="AP019536">
    <property type="protein sequence ID" value="BBI98701.1"/>
    <property type="molecule type" value="Genomic_DNA"/>
</dbReference>
<organism evidence="2 3">
    <name type="scientific">Ferrigenium kumadai</name>
    <dbReference type="NCBI Taxonomy" id="1682490"/>
    <lineage>
        <taxon>Bacteria</taxon>
        <taxon>Pseudomonadati</taxon>
        <taxon>Pseudomonadota</taxon>
        <taxon>Betaproteobacteria</taxon>
        <taxon>Nitrosomonadales</taxon>
        <taxon>Gallionellaceae</taxon>
        <taxon>Ferrigenium</taxon>
    </lineage>
</organism>
<evidence type="ECO:0000313" key="3">
    <source>
        <dbReference type="Proteomes" id="UP001319121"/>
    </source>
</evidence>
<keyword evidence="1" id="KW-0472">Membrane</keyword>
<name>A0AAN1SY10_9PROT</name>
<dbReference type="Proteomes" id="UP001319121">
    <property type="component" value="Chromosome"/>
</dbReference>
<evidence type="ECO:0008006" key="4">
    <source>
        <dbReference type="Google" id="ProtNLM"/>
    </source>
</evidence>
<proteinExistence type="predicted"/>
<dbReference type="AlphaFoldDB" id="A0AAN1SY10"/>
<evidence type="ECO:0000313" key="2">
    <source>
        <dbReference type="EMBL" id="BBI98701.1"/>
    </source>
</evidence>